<dbReference type="Gene3D" id="3.20.10.10">
    <property type="entry name" value="D-amino Acid Aminotransferase, subunit A, domain 2"/>
    <property type="match status" value="1"/>
</dbReference>
<evidence type="ECO:0000256" key="6">
    <source>
        <dbReference type="ARBA" id="ARBA00013053"/>
    </source>
</evidence>
<dbReference type="InterPro" id="IPR043131">
    <property type="entry name" value="BCAT-like_N"/>
</dbReference>
<dbReference type="InterPro" id="IPR036038">
    <property type="entry name" value="Aminotransferase-like"/>
</dbReference>
<dbReference type="PANTHER" id="PTHR42743:SF11">
    <property type="entry name" value="AMINODEOXYCHORISMATE LYASE"/>
    <property type="match status" value="1"/>
</dbReference>
<dbReference type="GO" id="GO:0008652">
    <property type="term" value="P:amino acid biosynthetic process"/>
    <property type="evidence" value="ECO:0007669"/>
    <property type="project" value="UniProtKB-ARBA"/>
</dbReference>
<evidence type="ECO:0000256" key="8">
    <source>
        <dbReference type="ARBA" id="ARBA00048212"/>
    </source>
</evidence>
<dbReference type="Pfam" id="PF01063">
    <property type="entry name" value="Aminotran_4"/>
    <property type="match status" value="1"/>
</dbReference>
<evidence type="ECO:0000256" key="9">
    <source>
        <dbReference type="ARBA" id="ARBA00048798"/>
    </source>
</evidence>
<dbReference type="OrthoDB" id="9804984at2"/>
<comment type="similarity">
    <text evidence="5">Belongs to the class-IV pyridoxal-phosphate-dependent aminotransferase family.</text>
</comment>
<comment type="catalytic activity">
    <reaction evidence="10">
        <text>L-leucine + 2-oxoglutarate = 4-methyl-2-oxopentanoate + L-glutamate</text>
        <dbReference type="Rhea" id="RHEA:18321"/>
        <dbReference type="ChEBI" id="CHEBI:16810"/>
        <dbReference type="ChEBI" id="CHEBI:17865"/>
        <dbReference type="ChEBI" id="CHEBI:29985"/>
        <dbReference type="ChEBI" id="CHEBI:57427"/>
        <dbReference type="EC" id="2.6.1.42"/>
    </reaction>
</comment>
<comment type="pathway">
    <text evidence="2">Amino-acid biosynthesis; L-isoleucine biosynthesis; L-isoleucine from 2-oxobutanoate: step 4/4.</text>
</comment>
<evidence type="ECO:0000313" key="11">
    <source>
        <dbReference type="EMBL" id="TPV35572.1"/>
    </source>
</evidence>
<protein>
    <recommendedName>
        <fullName evidence="6">branched-chain-amino-acid transaminase</fullName>
        <ecNumber evidence="6">2.6.1.42</ecNumber>
    </recommendedName>
</protein>
<dbReference type="GO" id="GO:0004084">
    <property type="term" value="F:branched-chain-amino-acid transaminase activity"/>
    <property type="evidence" value="ECO:0007669"/>
    <property type="project" value="UniProtKB-EC"/>
</dbReference>
<dbReference type="InterPro" id="IPR043132">
    <property type="entry name" value="BCAT-like_C"/>
</dbReference>
<evidence type="ECO:0000256" key="3">
    <source>
        <dbReference type="ARBA" id="ARBA00004931"/>
    </source>
</evidence>
<proteinExistence type="inferred from homology"/>
<dbReference type="Proteomes" id="UP000317332">
    <property type="component" value="Unassembled WGS sequence"/>
</dbReference>
<dbReference type="Gene3D" id="3.30.470.10">
    <property type="match status" value="1"/>
</dbReference>
<dbReference type="InterPro" id="IPR050571">
    <property type="entry name" value="Class-IV_PLP-Dep_Aminotrnsfr"/>
</dbReference>
<dbReference type="GO" id="GO:0046394">
    <property type="term" value="P:carboxylic acid biosynthetic process"/>
    <property type="evidence" value="ECO:0007669"/>
    <property type="project" value="UniProtKB-ARBA"/>
</dbReference>
<evidence type="ECO:0000256" key="10">
    <source>
        <dbReference type="ARBA" id="ARBA00049229"/>
    </source>
</evidence>
<gene>
    <name evidence="11" type="ORF">FJ651_01280</name>
</gene>
<evidence type="ECO:0000313" key="12">
    <source>
        <dbReference type="Proteomes" id="UP000317332"/>
    </source>
</evidence>
<evidence type="ECO:0000256" key="5">
    <source>
        <dbReference type="ARBA" id="ARBA00009320"/>
    </source>
</evidence>
<evidence type="ECO:0000256" key="7">
    <source>
        <dbReference type="ARBA" id="ARBA00022898"/>
    </source>
</evidence>
<evidence type="ECO:0000256" key="2">
    <source>
        <dbReference type="ARBA" id="ARBA00004824"/>
    </source>
</evidence>
<comment type="pathway">
    <text evidence="4">Amino-acid biosynthesis; L-leucine biosynthesis; L-leucine from 3-methyl-2-oxobutanoate: step 4/4.</text>
</comment>
<organism evidence="11 12">
    <name type="scientific">Paucihalobacter ruber</name>
    <dbReference type="NCBI Taxonomy" id="2567861"/>
    <lineage>
        <taxon>Bacteria</taxon>
        <taxon>Pseudomonadati</taxon>
        <taxon>Bacteroidota</taxon>
        <taxon>Flavobacteriia</taxon>
        <taxon>Flavobacteriales</taxon>
        <taxon>Flavobacteriaceae</taxon>
        <taxon>Paucihalobacter</taxon>
    </lineage>
</organism>
<keyword evidence="11" id="KW-0032">Aminotransferase</keyword>
<dbReference type="FunFam" id="3.20.10.10:FF:000002">
    <property type="entry name" value="D-alanine aminotransferase"/>
    <property type="match status" value="1"/>
</dbReference>
<dbReference type="RefSeq" id="WP_140988582.1">
    <property type="nucleotide sequence ID" value="NZ_VHIQ01000001.1"/>
</dbReference>
<dbReference type="AlphaFoldDB" id="A0A506PQP3"/>
<name>A0A506PQP3_9FLAO</name>
<comment type="catalytic activity">
    <reaction evidence="8">
        <text>L-valine + 2-oxoglutarate = 3-methyl-2-oxobutanoate + L-glutamate</text>
        <dbReference type="Rhea" id="RHEA:24813"/>
        <dbReference type="ChEBI" id="CHEBI:11851"/>
        <dbReference type="ChEBI" id="CHEBI:16810"/>
        <dbReference type="ChEBI" id="CHEBI:29985"/>
        <dbReference type="ChEBI" id="CHEBI:57762"/>
        <dbReference type="EC" id="2.6.1.42"/>
    </reaction>
</comment>
<evidence type="ECO:0000256" key="1">
    <source>
        <dbReference type="ARBA" id="ARBA00001933"/>
    </source>
</evidence>
<dbReference type="EC" id="2.6.1.42" evidence="6"/>
<accession>A0A506PQP3</accession>
<comment type="caution">
    <text evidence="11">The sequence shown here is derived from an EMBL/GenBank/DDBJ whole genome shotgun (WGS) entry which is preliminary data.</text>
</comment>
<dbReference type="InterPro" id="IPR001544">
    <property type="entry name" value="Aminotrans_IV"/>
</dbReference>
<keyword evidence="12" id="KW-1185">Reference proteome</keyword>
<comment type="cofactor">
    <cofactor evidence="1">
        <name>pyridoxal 5'-phosphate</name>
        <dbReference type="ChEBI" id="CHEBI:597326"/>
    </cofactor>
</comment>
<keyword evidence="7" id="KW-0663">Pyridoxal phosphate</keyword>
<dbReference type="SUPFAM" id="SSF56752">
    <property type="entry name" value="D-aminoacid aminotransferase-like PLP-dependent enzymes"/>
    <property type="match status" value="1"/>
</dbReference>
<dbReference type="PANTHER" id="PTHR42743">
    <property type="entry name" value="AMINO-ACID AMINOTRANSFERASE"/>
    <property type="match status" value="1"/>
</dbReference>
<keyword evidence="11" id="KW-0808">Transferase</keyword>
<comment type="pathway">
    <text evidence="3">Amino-acid biosynthesis; L-valine biosynthesis; L-valine from pyruvate: step 4/4.</text>
</comment>
<sequence length="303" mass="33664">MIHGTHNAVQDERNNNVLISINGELFHRNDAKISVFDSGYLVGDGVWEAFRVHHGKMIFVDDHLSRLWQSAKVIGIHIPFSKEELMAQIQQTLDANQMKDYIHVRVMLTRGIKKTPSQDPRLTISGPNVVIIAEHKQASTETKNKGVTLFTSTYRRGSPDYLDPRLNCHSKLHEVQALIQAIEAGADEALMLDIHGFVSTCNATNFFMVKGDEVWTSTGAYCMNGITRGKVIELCERKGIVCHQKNFSLFDVYGADEAFVTGTFGGLTPVTKIDGKPIGTKTPGDITAELSNLYAQLVSQQFN</sequence>
<reference evidence="11 12" key="1">
    <citation type="submission" date="2019-06" db="EMBL/GenBank/DDBJ databases">
        <title>Flavobacteriaceae Paucihalobacterium erythroidium CWB-1, complete genome.</title>
        <authorList>
            <person name="Wu S."/>
        </authorList>
    </citation>
    <scope>NUCLEOTIDE SEQUENCE [LARGE SCALE GENOMIC DNA]</scope>
    <source>
        <strain evidence="11 12">CWB-1</strain>
    </source>
</reference>
<evidence type="ECO:0000256" key="4">
    <source>
        <dbReference type="ARBA" id="ARBA00005072"/>
    </source>
</evidence>
<dbReference type="EMBL" id="VHIQ01000001">
    <property type="protein sequence ID" value="TPV35572.1"/>
    <property type="molecule type" value="Genomic_DNA"/>
</dbReference>
<comment type="catalytic activity">
    <reaction evidence="9">
        <text>L-isoleucine + 2-oxoglutarate = (S)-3-methyl-2-oxopentanoate + L-glutamate</text>
        <dbReference type="Rhea" id="RHEA:24801"/>
        <dbReference type="ChEBI" id="CHEBI:16810"/>
        <dbReference type="ChEBI" id="CHEBI:29985"/>
        <dbReference type="ChEBI" id="CHEBI:35146"/>
        <dbReference type="ChEBI" id="CHEBI:58045"/>
        <dbReference type="EC" id="2.6.1.42"/>
    </reaction>
</comment>